<comment type="caution">
    <text evidence="2">The sequence shown here is derived from an EMBL/GenBank/DDBJ whole genome shotgun (WGS) entry which is preliminary data.</text>
</comment>
<evidence type="ECO:0000313" key="2">
    <source>
        <dbReference type="EMBL" id="GBC98015.1"/>
    </source>
</evidence>
<protein>
    <submittedName>
        <fullName evidence="2">Uncharacterized protein</fullName>
    </submittedName>
</protein>
<evidence type="ECO:0000256" key="1">
    <source>
        <dbReference type="SAM" id="SignalP"/>
    </source>
</evidence>
<name>A0A2H5XA29_9BACT</name>
<feature type="chain" id="PRO_5014127540" evidence="1">
    <location>
        <begin position="20"/>
        <end position="225"/>
    </location>
</feature>
<reference evidence="3" key="1">
    <citation type="submission" date="2017-09" db="EMBL/GenBank/DDBJ databases">
        <title>Metaegenomics of thermophilic ammonia-oxidizing enrichment culture.</title>
        <authorList>
            <person name="Kato S."/>
            <person name="Suzuki K."/>
        </authorList>
    </citation>
    <scope>NUCLEOTIDE SEQUENCE [LARGE SCALE GENOMIC DNA]</scope>
</reference>
<accession>A0A2H5XA29</accession>
<keyword evidence="1" id="KW-0732">Signal</keyword>
<dbReference type="Proteomes" id="UP000236173">
    <property type="component" value="Unassembled WGS sequence"/>
</dbReference>
<evidence type="ECO:0000313" key="3">
    <source>
        <dbReference type="Proteomes" id="UP000236173"/>
    </source>
</evidence>
<dbReference type="AlphaFoldDB" id="A0A2H5XA29"/>
<dbReference type="EMBL" id="BEHT01000005">
    <property type="protein sequence ID" value="GBC98015.1"/>
    <property type="molecule type" value="Genomic_DNA"/>
</dbReference>
<proteinExistence type="predicted"/>
<gene>
    <name evidence="2" type="ORF">HRbin17_00510</name>
</gene>
<organism evidence="2 3">
    <name type="scientific">Candidatus Fervidibacter japonicus</name>
    <dbReference type="NCBI Taxonomy" id="2035412"/>
    <lineage>
        <taxon>Bacteria</taxon>
        <taxon>Candidatus Fervidibacterota</taxon>
        <taxon>Candidatus Fervidibacter</taxon>
    </lineage>
</organism>
<sequence>MLRPWTVAMVLVTVHFAVAQGVSPTVVAQQNGLKWEEAAAAILLSQVFGVDLSSILTARSEVGQPVFTMAPAIVIVSASKRDLREILALRRKGRGWGVIAHQLGVHPGAFNKRRVALTKLSDAQIEAAVWQQVLAQIFAVPPPQIIVLRQKGLSWGDVLAALQVAAAARMTPEAVLVVWRNAGKDWAKVRAHYGVSPDWLPPVSGMGELKPAPLGYERGKHGKKK</sequence>
<feature type="signal peptide" evidence="1">
    <location>
        <begin position="1"/>
        <end position="19"/>
    </location>
</feature>